<accession>A0A2T5HCK8</accession>
<keyword evidence="2" id="KW-0689">Ribosomal protein</keyword>
<dbReference type="EMBL" id="QAOH01000012">
    <property type="protein sequence ID" value="PTQ69315.1"/>
    <property type="molecule type" value="Genomic_DNA"/>
</dbReference>
<feature type="domain" description="YcaO" evidence="1">
    <location>
        <begin position="82"/>
        <end position="389"/>
    </location>
</feature>
<proteinExistence type="predicted"/>
<dbReference type="PANTHER" id="PTHR37809">
    <property type="entry name" value="RIBOSOMAL PROTEIN S12 METHYLTHIOTRANSFERASE ACCESSORY FACTOR YCAO"/>
    <property type="match status" value="1"/>
</dbReference>
<dbReference type="InterPro" id="IPR003776">
    <property type="entry name" value="YcaO-like_dom"/>
</dbReference>
<sequence>MQDVLKNTASIDSFAWRRDASKVCLPGTDRACSVAKTLDMARAAASKVGITRVADITRLDSVGIPTFQAVRPNSLIVVVSQGKGVTPDLARVSAMMESIEHWHAEQPMAGGILAPIRQMKPRLGYDVYDLPRAEPSVLHDGLPIYWVPAVSLVDGSATWLPHELVCFSLGGGVEWTPPAFFASTNGLASGNSVLEAVLHGLYEVIERDAITRMLKSGGQNRQKVDLLSISSSVVAGLLEKFRNAQVTLEVCSLESPTGLPCFMAQVYSRDYPAEFTGFGCHSSTEIALTRAITEAAQARLGYVSGARDDLDRSLSTSHQQQVSAAQDDAVALVPKSARMSLSEDLDEVVGRVVQAFDAPPLFSDLTHPHIDVPVVRVVVPNALVTPEVF</sequence>
<evidence type="ECO:0000313" key="3">
    <source>
        <dbReference type="Proteomes" id="UP000244077"/>
    </source>
</evidence>
<keyword evidence="2" id="KW-0687">Ribonucleoprotein</keyword>
<name>A0A2T5HCK8_9RHOB</name>
<dbReference type="GO" id="GO:0016740">
    <property type="term" value="F:transferase activity"/>
    <property type="evidence" value="ECO:0007669"/>
    <property type="project" value="UniProtKB-KW"/>
</dbReference>
<keyword evidence="2" id="KW-0808">Transferase</keyword>
<dbReference type="Proteomes" id="UP000244077">
    <property type="component" value="Unassembled WGS sequence"/>
</dbReference>
<dbReference type="Pfam" id="PF02624">
    <property type="entry name" value="YcaO"/>
    <property type="match status" value="1"/>
</dbReference>
<dbReference type="RefSeq" id="WP_107817344.1">
    <property type="nucleotide sequence ID" value="NZ_QAOH01000012.1"/>
</dbReference>
<dbReference type="NCBIfam" id="TIGR00702">
    <property type="entry name" value="YcaO-type kinase domain"/>
    <property type="match status" value="1"/>
</dbReference>
<evidence type="ECO:0000259" key="1">
    <source>
        <dbReference type="PROSITE" id="PS51664"/>
    </source>
</evidence>
<dbReference type="OrthoDB" id="109999at2"/>
<comment type="caution">
    <text evidence="2">The sequence shown here is derived from an EMBL/GenBank/DDBJ whole genome shotgun (WGS) entry which is preliminary data.</text>
</comment>
<evidence type="ECO:0000313" key="2">
    <source>
        <dbReference type="EMBL" id="PTQ69315.1"/>
    </source>
</evidence>
<gene>
    <name evidence="2" type="ORF">C8N42_11282</name>
</gene>
<organism evidence="2 3">
    <name type="scientific">Celeribacter persicus</name>
    <dbReference type="NCBI Taxonomy" id="1651082"/>
    <lineage>
        <taxon>Bacteria</taxon>
        <taxon>Pseudomonadati</taxon>
        <taxon>Pseudomonadota</taxon>
        <taxon>Alphaproteobacteria</taxon>
        <taxon>Rhodobacterales</taxon>
        <taxon>Roseobacteraceae</taxon>
        <taxon>Celeribacter</taxon>
    </lineage>
</organism>
<dbReference type="PROSITE" id="PS51664">
    <property type="entry name" value="YCAO"/>
    <property type="match status" value="1"/>
</dbReference>
<dbReference type="AlphaFoldDB" id="A0A2T5HCK8"/>
<protein>
    <submittedName>
        <fullName evidence="2">Ribosomal protein S12 methylthiotransferase accessory factor</fullName>
    </submittedName>
</protein>
<reference evidence="2 3" key="1">
    <citation type="submission" date="2018-04" db="EMBL/GenBank/DDBJ databases">
        <title>Genomic Encyclopedia of Archaeal and Bacterial Type Strains, Phase II (KMG-II): from individual species to whole genera.</title>
        <authorList>
            <person name="Goeker M."/>
        </authorList>
    </citation>
    <scope>NUCLEOTIDE SEQUENCE [LARGE SCALE GENOMIC DNA]</scope>
    <source>
        <strain evidence="2 3">DSM 100434</strain>
    </source>
</reference>
<dbReference type="Gene3D" id="3.30.160.660">
    <property type="match status" value="1"/>
</dbReference>
<dbReference type="GO" id="GO:0005840">
    <property type="term" value="C:ribosome"/>
    <property type="evidence" value="ECO:0007669"/>
    <property type="project" value="UniProtKB-KW"/>
</dbReference>
<dbReference type="PANTHER" id="PTHR37809:SF1">
    <property type="entry name" value="RIBOSOMAL PROTEIN S12 METHYLTHIOTRANSFERASE ACCESSORY FACTOR YCAO"/>
    <property type="match status" value="1"/>
</dbReference>
<keyword evidence="3" id="KW-1185">Reference proteome</keyword>